<keyword evidence="5" id="KW-0347">Helicase</keyword>
<dbReference type="Pfam" id="PF00271">
    <property type="entry name" value="Helicase_C"/>
    <property type="match status" value="1"/>
</dbReference>
<dbReference type="SMART" id="SM00487">
    <property type="entry name" value="DEXDc"/>
    <property type="match status" value="1"/>
</dbReference>
<dbReference type="InterPro" id="IPR027417">
    <property type="entry name" value="P-loop_NTPase"/>
</dbReference>
<evidence type="ECO:0000256" key="1">
    <source>
        <dbReference type="ARBA" id="ARBA00022741"/>
    </source>
</evidence>
<sequence>MMLQQFVEALRNSAEYQDIVSYYHYEEAKAPEYWADETGLPDEIVKALGRLGIERLYSHQGRSLAAIRAGKHVLVATPTASGKTLVYNLPVLADFRKNRDGHALYLFPLKALEQDQLKALRELDTALPSPFLLAAIYDGDTPAAQRQALKARPPHVLITNPDMLHLGLLPYHNGWSGFFSRLRYVVIDEVHTYRGILGSHMAQVLRRLRRICAHYGAAPQFLMSSATIAEPENFIRQLTGLEVEIITESGAPRSGQHFLFLNPPAGAAVPASQIFAQAVRQNLATICFTQSRKLTELIHLWSQRLVPECRRYISSYRAGFLPEERREIEARLASGKMRGVISTSALEMGIDIGGLDVCLLVGYPGTLVTARQRIGRVGRQGRDCLIVLVAQPDALDQYFMKHPGQFFGRPLEAAVVDPDNPVIVSAHLPCAAQELPLDLERETFFDLKLHGPQLADLARQGKLLQSVAGHTFLARSRFPQKEVNIRGVGESFAIFQAGKKRPLGHIDGHRALRECHPGAVYLHKADTYGVERLDLERRNVWVKPVEPNYFTRIQTDKDTEILEVRESRRVANFMAHTGRLKVTERLLSYEKRRLPGQELLGVVPLDLPPQIFETVGVWLEIPDAVKHDVYQAGLHFMGGIHALEHALISMFPFFALADRYDIGGIAHPAHPQVGKAAVFIYDGYPGGVGLAARAYEILEDLLQCTLELIADCPCEDGCPSCIHSPKCGSGNKPLDKSAAWHIANLLLGAEPGRAEAVAPVLSDPPPLPSPPVTACPVPWLNRRRLGFLDLETCYSADEVGGWHQCHQMKVSLAVLAETCPERLTVYREADLERLCRRLRELDLIVGFNIKRFDYRVLQPYAPTSLTGLPTLDILEELAGILGFRLSLAHLSEKTLGIRKTGDGLLALELYRTGRWEELEAYCRQDVLLTRRLFEFGAEQGYLIYQHRQGPLVRVPVTWHEKRFFPED</sequence>
<dbReference type="Pfam" id="PF09369">
    <property type="entry name" value="MZB"/>
    <property type="match status" value="1"/>
</dbReference>
<dbReference type="CDD" id="cd18797">
    <property type="entry name" value="SF2_C_Hrq"/>
    <property type="match status" value="1"/>
</dbReference>
<dbReference type="InterPro" id="IPR018973">
    <property type="entry name" value="MZB"/>
</dbReference>
<dbReference type="Gene3D" id="3.40.50.300">
    <property type="entry name" value="P-loop containing nucleotide triphosphate hydrolases"/>
    <property type="match status" value="2"/>
</dbReference>
<dbReference type="AlphaFoldDB" id="A0A7C3Z0T1"/>
<name>A0A7C3Z0T1_9BACT</name>
<protein>
    <submittedName>
        <fullName evidence="5">DEAD/DEAH box helicase</fullName>
    </submittedName>
</protein>
<dbReference type="GO" id="GO:0006289">
    <property type="term" value="P:nucleotide-excision repair"/>
    <property type="evidence" value="ECO:0007669"/>
    <property type="project" value="TreeGrafter"/>
</dbReference>
<dbReference type="Pfam" id="PF00270">
    <property type="entry name" value="DEAD"/>
    <property type="match status" value="1"/>
</dbReference>
<dbReference type="InterPro" id="IPR001650">
    <property type="entry name" value="Helicase_C-like"/>
</dbReference>
<dbReference type="SMART" id="SM00490">
    <property type="entry name" value="HELICc"/>
    <property type="match status" value="1"/>
</dbReference>
<dbReference type="Pfam" id="PF22982">
    <property type="entry name" value="WHD_HRQ1"/>
    <property type="match status" value="1"/>
</dbReference>
<evidence type="ECO:0000256" key="2">
    <source>
        <dbReference type="ARBA" id="ARBA00022840"/>
    </source>
</evidence>
<dbReference type="GO" id="GO:0005524">
    <property type="term" value="F:ATP binding"/>
    <property type="evidence" value="ECO:0007669"/>
    <property type="project" value="UniProtKB-KW"/>
</dbReference>
<dbReference type="PROSITE" id="PS51194">
    <property type="entry name" value="HELICASE_CTER"/>
    <property type="match status" value="1"/>
</dbReference>
<dbReference type="InterPro" id="IPR011545">
    <property type="entry name" value="DEAD/DEAH_box_helicase_dom"/>
</dbReference>
<dbReference type="CDD" id="cd17923">
    <property type="entry name" value="DEXHc_Hrq1-like"/>
    <property type="match status" value="1"/>
</dbReference>
<evidence type="ECO:0000259" key="4">
    <source>
        <dbReference type="PROSITE" id="PS51194"/>
    </source>
</evidence>
<gene>
    <name evidence="5" type="ORF">ENW96_05780</name>
</gene>
<feature type="domain" description="Helicase ATP-binding" evidence="3">
    <location>
        <begin position="64"/>
        <end position="246"/>
    </location>
</feature>
<dbReference type="SUPFAM" id="SSF53098">
    <property type="entry name" value="Ribonuclease H-like"/>
    <property type="match status" value="1"/>
</dbReference>
<dbReference type="InterPro" id="IPR012337">
    <property type="entry name" value="RNaseH-like_sf"/>
</dbReference>
<evidence type="ECO:0000313" key="5">
    <source>
        <dbReference type="EMBL" id="HGF33886.1"/>
    </source>
</evidence>
<evidence type="ECO:0000259" key="3">
    <source>
        <dbReference type="PROSITE" id="PS51192"/>
    </source>
</evidence>
<dbReference type="SUPFAM" id="SSF52540">
    <property type="entry name" value="P-loop containing nucleoside triphosphate hydrolases"/>
    <property type="match status" value="1"/>
</dbReference>
<reference evidence="5" key="1">
    <citation type="journal article" date="2020" name="mSystems">
        <title>Genome- and Community-Level Interaction Insights into Carbon Utilization and Element Cycling Functions of Hydrothermarchaeota in Hydrothermal Sediment.</title>
        <authorList>
            <person name="Zhou Z."/>
            <person name="Liu Y."/>
            <person name="Xu W."/>
            <person name="Pan J."/>
            <person name="Luo Z.H."/>
            <person name="Li M."/>
        </authorList>
    </citation>
    <scope>NUCLEOTIDE SEQUENCE [LARGE SCALE GENOMIC DNA]</scope>
    <source>
        <strain evidence="5">SpSt-897</strain>
    </source>
</reference>
<proteinExistence type="predicted"/>
<dbReference type="EMBL" id="DTMF01000146">
    <property type="protein sequence ID" value="HGF33886.1"/>
    <property type="molecule type" value="Genomic_DNA"/>
</dbReference>
<dbReference type="PANTHER" id="PTHR47957">
    <property type="entry name" value="ATP-DEPENDENT HELICASE HRQ1"/>
    <property type="match status" value="1"/>
</dbReference>
<comment type="caution">
    <text evidence="5">The sequence shown here is derived from an EMBL/GenBank/DDBJ whole genome shotgun (WGS) entry which is preliminary data.</text>
</comment>
<keyword evidence="5" id="KW-0378">Hydrolase</keyword>
<feature type="domain" description="Helicase C-terminal" evidence="4">
    <location>
        <begin position="270"/>
        <end position="423"/>
    </location>
</feature>
<dbReference type="Gene3D" id="3.30.420.10">
    <property type="entry name" value="Ribonuclease H-like superfamily/Ribonuclease H"/>
    <property type="match status" value="1"/>
</dbReference>
<keyword evidence="2" id="KW-0067">ATP-binding</keyword>
<dbReference type="GO" id="GO:0003676">
    <property type="term" value="F:nucleic acid binding"/>
    <property type="evidence" value="ECO:0007669"/>
    <property type="project" value="InterPro"/>
</dbReference>
<dbReference type="PANTHER" id="PTHR47957:SF3">
    <property type="entry name" value="ATP-DEPENDENT HELICASE HRQ1"/>
    <property type="match status" value="1"/>
</dbReference>
<dbReference type="InterPro" id="IPR055227">
    <property type="entry name" value="HRQ1_WHD"/>
</dbReference>
<dbReference type="PROSITE" id="PS51192">
    <property type="entry name" value="HELICASE_ATP_BIND_1"/>
    <property type="match status" value="1"/>
</dbReference>
<dbReference type="InterPro" id="IPR036397">
    <property type="entry name" value="RNaseH_sf"/>
</dbReference>
<dbReference type="GO" id="GO:0036297">
    <property type="term" value="P:interstrand cross-link repair"/>
    <property type="evidence" value="ECO:0007669"/>
    <property type="project" value="TreeGrafter"/>
</dbReference>
<keyword evidence="1" id="KW-0547">Nucleotide-binding</keyword>
<organism evidence="5">
    <name type="scientific">Desulfobacca acetoxidans</name>
    <dbReference type="NCBI Taxonomy" id="60893"/>
    <lineage>
        <taxon>Bacteria</taxon>
        <taxon>Pseudomonadati</taxon>
        <taxon>Thermodesulfobacteriota</taxon>
        <taxon>Desulfobaccia</taxon>
        <taxon>Desulfobaccales</taxon>
        <taxon>Desulfobaccaceae</taxon>
        <taxon>Desulfobacca</taxon>
    </lineage>
</organism>
<dbReference type="GO" id="GO:0043138">
    <property type="term" value="F:3'-5' DNA helicase activity"/>
    <property type="evidence" value="ECO:0007669"/>
    <property type="project" value="TreeGrafter"/>
</dbReference>
<dbReference type="InterPro" id="IPR014001">
    <property type="entry name" value="Helicase_ATP-bd"/>
</dbReference>
<accession>A0A7C3Z0T1</accession>